<comment type="caution">
    <text evidence="1">The sequence shown here is derived from an EMBL/GenBank/DDBJ whole genome shotgun (WGS) entry which is preliminary data.</text>
</comment>
<proteinExistence type="predicted"/>
<accession>A0A368FYT2</accession>
<evidence type="ECO:0000313" key="2">
    <source>
        <dbReference type="Proteomes" id="UP000252519"/>
    </source>
</evidence>
<dbReference type="EMBL" id="JOJR01000476">
    <property type="protein sequence ID" value="RCN37356.1"/>
    <property type="molecule type" value="Genomic_DNA"/>
</dbReference>
<dbReference type="Proteomes" id="UP000252519">
    <property type="component" value="Unassembled WGS sequence"/>
</dbReference>
<protein>
    <submittedName>
        <fullName evidence="1">Uncharacterized protein</fullName>
    </submittedName>
</protein>
<reference evidence="1 2" key="1">
    <citation type="submission" date="2014-10" db="EMBL/GenBank/DDBJ databases">
        <title>Draft genome of the hookworm Ancylostoma caninum.</title>
        <authorList>
            <person name="Mitreva M."/>
        </authorList>
    </citation>
    <scope>NUCLEOTIDE SEQUENCE [LARGE SCALE GENOMIC DNA]</scope>
    <source>
        <strain evidence="1 2">Baltimore</strain>
    </source>
</reference>
<name>A0A368FYT2_ANCCA</name>
<evidence type="ECO:0000313" key="1">
    <source>
        <dbReference type="EMBL" id="RCN37356.1"/>
    </source>
</evidence>
<gene>
    <name evidence="1" type="ORF">ANCCAN_16748</name>
</gene>
<organism evidence="1 2">
    <name type="scientific">Ancylostoma caninum</name>
    <name type="common">Dog hookworm</name>
    <dbReference type="NCBI Taxonomy" id="29170"/>
    <lineage>
        <taxon>Eukaryota</taxon>
        <taxon>Metazoa</taxon>
        <taxon>Ecdysozoa</taxon>
        <taxon>Nematoda</taxon>
        <taxon>Chromadorea</taxon>
        <taxon>Rhabditida</taxon>
        <taxon>Rhabditina</taxon>
        <taxon>Rhabditomorpha</taxon>
        <taxon>Strongyloidea</taxon>
        <taxon>Ancylostomatidae</taxon>
        <taxon>Ancylostomatinae</taxon>
        <taxon>Ancylostoma</taxon>
    </lineage>
</organism>
<sequence length="111" mass="13174">MEIRVLDQWHTSDCGEPDVLPDSYRPTSIFHSYNERDKECRGLQWFCMSGQRLGNERESRKGLDERKRLEKNAAKLSIEEKLCKREGGVPWHNKDYIVFSHLQCISKFQRT</sequence>
<keyword evidence="2" id="KW-1185">Reference proteome</keyword>
<dbReference type="AlphaFoldDB" id="A0A368FYT2"/>